<accession>A0A1I6TUE1</accession>
<reference evidence="2" key="1">
    <citation type="submission" date="2016-10" db="EMBL/GenBank/DDBJ databases">
        <authorList>
            <person name="Varghese N."/>
            <person name="Submissions S."/>
        </authorList>
    </citation>
    <scope>NUCLEOTIDE SEQUENCE [LARGE SCALE GENOMIC DNA]</scope>
    <source>
        <strain evidence="2">DSM 45789</strain>
    </source>
</reference>
<dbReference type="Pfam" id="PF13578">
    <property type="entry name" value="Methyltransf_24"/>
    <property type="match status" value="1"/>
</dbReference>
<dbReference type="InterPro" id="IPR029063">
    <property type="entry name" value="SAM-dependent_MTases_sf"/>
</dbReference>
<evidence type="ECO:0000313" key="2">
    <source>
        <dbReference type="Proteomes" id="UP000198660"/>
    </source>
</evidence>
<dbReference type="RefSeq" id="WP_091838392.1">
    <property type="nucleotide sequence ID" value="NZ_FPAA01000011.1"/>
</dbReference>
<name>A0A1I6TUE1_9BACL</name>
<dbReference type="OrthoDB" id="2469560at2"/>
<dbReference type="Gene3D" id="3.40.50.150">
    <property type="entry name" value="Vaccinia Virus protein VP39"/>
    <property type="match status" value="1"/>
</dbReference>
<dbReference type="EMBL" id="FPAA01000011">
    <property type="protein sequence ID" value="SFS92790.1"/>
    <property type="molecule type" value="Genomic_DNA"/>
</dbReference>
<proteinExistence type="predicted"/>
<organism evidence="1 2">
    <name type="scientific">Marininema halotolerans</name>
    <dbReference type="NCBI Taxonomy" id="1155944"/>
    <lineage>
        <taxon>Bacteria</taxon>
        <taxon>Bacillati</taxon>
        <taxon>Bacillota</taxon>
        <taxon>Bacilli</taxon>
        <taxon>Bacillales</taxon>
        <taxon>Thermoactinomycetaceae</taxon>
        <taxon>Marininema</taxon>
    </lineage>
</organism>
<keyword evidence="1" id="KW-0489">Methyltransferase</keyword>
<evidence type="ECO:0000313" key="1">
    <source>
        <dbReference type="EMBL" id="SFS92790.1"/>
    </source>
</evidence>
<keyword evidence="2" id="KW-1185">Reference proteome</keyword>
<keyword evidence="1" id="KW-0808">Transferase</keyword>
<dbReference type="GO" id="GO:0032259">
    <property type="term" value="P:methylation"/>
    <property type="evidence" value="ECO:0007669"/>
    <property type="project" value="UniProtKB-KW"/>
</dbReference>
<dbReference type="GO" id="GO:0008168">
    <property type="term" value="F:methyltransferase activity"/>
    <property type="evidence" value="ECO:0007669"/>
    <property type="project" value="UniProtKB-KW"/>
</dbReference>
<gene>
    <name evidence="1" type="ORF">SAMN05444972_11179</name>
</gene>
<dbReference type="Proteomes" id="UP000198660">
    <property type="component" value="Unassembled WGS sequence"/>
</dbReference>
<protein>
    <submittedName>
        <fullName evidence="1">Methyltransferase domain-containing protein</fullName>
    </submittedName>
</protein>
<sequence length="231" mass="26675">MHRFYDRIIMPIISSYKSEKIVEIGADLGYNTSKILEYCKDSGAQLTVIDPYPRFDEEELKEKHPYLSVKKTLSLNALGDIDDYDTILIDGDHNWYTVYHELKLIEQKSMKKGKFPLIFLHDTDWPYARRDMYYIPDSIPSKYRHSYAKKGLVPGSLSLSDDSTINPWFNHALYEGGKRNGVLTAVEDFLEETPLPFFFHKAYSNNGLGIIIPEDQPLNKIVTRIVEESGL</sequence>
<dbReference type="AlphaFoldDB" id="A0A1I6TUE1"/>
<dbReference type="SUPFAM" id="SSF53335">
    <property type="entry name" value="S-adenosyl-L-methionine-dependent methyltransferases"/>
    <property type="match status" value="1"/>
</dbReference>